<dbReference type="EMBL" id="FXBB01000014">
    <property type="protein sequence ID" value="SMG29613.1"/>
    <property type="molecule type" value="Genomic_DNA"/>
</dbReference>
<evidence type="ECO:0000313" key="3">
    <source>
        <dbReference type="Proteomes" id="UP000193355"/>
    </source>
</evidence>
<dbReference type="Proteomes" id="UP000193355">
    <property type="component" value="Unassembled WGS sequence"/>
</dbReference>
<accession>A0A1X7JNZ9</accession>
<sequence>MLRGLLVTVVALCSILTGLGEPAWALSSVAVETYLVKVLLAVALLGAIGALLVRWGPRFRRASGSGLEVLTSLPLGRGVIYVVRFCSEVILLGETKTGYTVLGRYRAEQWEELYGVDEKKDIFH</sequence>
<dbReference type="STRING" id="561720.SAMN06275492_11412"/>
<keyword evidence="3" id="KW-1185">Reference proteome</keyword>
<dbReference type="OrthoDB" id="9896571at2"/>
<keyword evidence="1" id="KW-0472">Membrane</keyword>
<name>A0A1X7JNZ9_9BACT</name>
<proteinExistence type="predicted"/>
<protein>
    <submittedName>
        <fullName evidence="2">Uncharacterized protein</fullName>
    </submittedName>
</protein>
<reference evidence="3" key="1">
    <citation type="submission" date="2017-04" db="EMBL/GenBank/DDBJ databases">
        <authorList>
            <person name="Varghese N."/>
            <person name="Submissions S."/>
        </authorList>
    </citation>
    <scope>NUCLEOTIDE SEQUENCE [LARGE SCALE GENOMIC DNA]</scope>
    <source>
        <strain evidence="3">USBA 82</strain>
    </source>
</reference>
<organism evidence="2 3">
    <name type="scientific">Dethiosulfovibrio salsuginis</name>
    <dbReference type="NCBI Taxonomy" id="561720"/>
    <lineage>
        <taxon>Bacteria</taxon>
        <taxon>Thermotogati</taxon>
        <taxon>Synergistota</taxon>
        <taxon>Synergistia</taxon>
        <taxon>Synergistales</taxon>
        <taxon>Dethiosulfovibrionaceae</taxon>
        <taxon>Dethiosulfovibrio</taxon>
    </lineage>
</organism>
<dbReference type="RefSeq" id="WP_085544563.1">
    <property type="nucleotide sequence ID" value="NZ_FXBB01000014.1"/>
</dbReference>
<evidence type="ECO:0000313" key="2">
    <source>
        <dbReference type="EMBL" id="SMG29613.1"/>
    </source>
</evidence>
<feature type="transmembrane region" description="Helical" evidence="1">
    <location>
        <begin position="35"/>
        <end position="53"/>
    </location>
</feature>
<gene>
    <name evidence="2" type="ORF">SAMN06275492_11412</name>
</gene>
<keyword evidence="1" id="KW-0812">Transmembrane</keyword>
<keyword evidence="1" id="KW-1133">Transmembrane helix</keyword>
<dbReference type="AlphaFoldDB" id="A0A1X7JNZ9"/>
<evidence type="ECO:0000256" key="1">
    <source>
        <dbReference type="SAM" id="Phobius"/>
    </source>
</evidence>